<reference evidence="1 2" key="1">
    <citation type="submission" date="2021-07" db="EMBL/GenBank/DDBJ databases">
        <title>Sequencing Streptomyces halstedii LGO-A4 genome an citrus endophytic actinomycete.</title>
        <authorList>
            <person name="Samborskyy M."/>
            <person name="Scott N."/>
            <person name="Deglau R."/>
            <person name="Dickens S."/>
            <person name="Oliveira L.G."/>
        </authorList>
    </citation>
    <scope>NUCLEOTIDE SEQUENCE [LARGE SCALE GENOMIC DNA]</scope>
    <source>
        <strain evidence="1 2">LGO-A4</strain>
    </source>
</reference>
<dbReference type="RefSeq" id="WP_228872168.1">
    <property type="nucleotide sequence ID" value="NZ_JAHUVW010000001.1"/>
</dbReference>
<keyword evidence="2" id="KW-1185">Reference proteome</keyword>
<gene>
    <name evidence="1" type="ORF">STHAL_27130</name>
</gene>
<protein>
    <submittedName>
        <fullName evidence="1">Uncharacterized protein</fullName>
    </submittedName>
</protein>
<evidence type="ECO:0000313" key="1">
    <source>
        <dbReference type="EMBL" id="MBV7673123.1"/>
    </source>
</evidence>
<name>A0ABS6TXW8_STRHA</name>
<sequence length="180" mass="19121">MVLGADLAQWEDGLPYKDWRTLSADGGTASAHANWAMYGVHGEWVYVLEDWGMATWYTSFRKVEGVAPYPDEEVLCLTMNSHCPPSLLVHAPGDGDDRRAEFGETTGSGSALDEALQAAGAVLPPRPDALDETAVARYEAESEALPRAVFAAVGSYTGLVIDQDAVEAGDLPPAVLPGVT</sequence>
<accession>A0ABS6TXW8</accession>
<proteinExistence type="predicted"/>
<dbReference type="EMBL" id="JAHUVW010000001">
    <property type="protein sequence ID" value="MBV7673123.1"/>
    <property type="molecule type" value="Genomic_DNA"/>
</dbReference>
<organism evidence="1 2">
    <name type="scientific">Streptomyces halstedii</name>
    <dbReference type="NCBI Taxonomy" id="1944"/>
    <lineage>
        <taxon>Bacteria</taxon>
        <taxon>Bacillati</taxon>
        <taxon>Actinomycetota</taxon>
        <taxon>Actinomycetes</taxon>
        <taxon>Kitasatosporales</taxon>
        <taxon>Streptomycetaceae</taxon>
        <taxon>Streptomyces</taxon>
    </lineage>
</organism>
<comment type="caution">
    <text evidence="1">The sequence shown here is derived from an EMBL/GenBank/DDBJ whole genome shotgun (WGS) entry which is preliminary data.</text>
</comment>
<dbReference type="Proteomes" id="UP000735541">
    <property type="component" value="Unassembled WGS sequence"/>
</dbReference>
<evidence type="ECO:0000313" key="2">
    <source>
        <dbReference type="Proteomes" id="UP000735541"/>
    </source>
</evidence>